<keyword evidence="2" id="KW-1185">Reference proteome</keyword>
<dbReference type="Proteomes" id="UP000184222">
    <property type="component" value="Chromosome"/>
</dbReference>
<reference evidence="1 2" key="1">
    <citation type="journal article" date="2016" name="Appl. Environ. Microbiol.">
        <title>Whole genome relationships among Francisella bacteria of diverse origin define new species and provide specific regions for detection.</title>
        <authorList>
            <person name="Challacombe J.F."/>
            <person name="Petersen J.M."/>
            <person name="Gallegos-Graves V."/>
            <person name="Hodge D."/>
            <person name="Pillai S."/>
            <person name="Kuske C.R."/>
        </authorList>
    </citation>
    <scope>NUCLEOTIDE SEQUENCE [LARGE SCALE GENOMIC DNA]</scope>
    <source>
        <strain evidence="2">TX07-7310</strain>
    </source>
</reference>
<accession>A0A1L4BPS5</accession>
<dbReference type="KEGG" id="frx:F7310_00095"/>
<dbReference type="STRING" id="573570.F7310_00095"/>
<dbReference type="RefSeq" id="WP_072711051.1">
    <property type="nucleotide sequence ID" value="NZ_CP016796.1"/>
</dbReference>
<proteinExistence type="predicted"/>
<evidence type="ECO:0000313" key="2">
    <source>
        <dbReference type="Proteomes" id="UP000184222"/>
    </source>
</evidence>
<organism evidence="1 2">
    <name type="scientific">Francisella uliginis</name>
    <dbReference type="NCBI Taxonomy" id="573570"/>
    <lineage>
        <taxon>Bacteria</taxon>
        <taxon>Pseudomonadati</taxon>
        <taxon>Pseudomonadota</taxon>
        <taxon>Gammaproteobacteria</taxon>
        <taxon>Thiotrichales</taxon>
        <taxon>Francisellaceae</taxon>
        <taxon>Francisella</taxon>
    </lineage>
</organism>
<dbReference type="AlphaFoldDB" id="A0A1L4BPS5"/>
<evidence type="ECO:0000313" key="1">
    <source>
        <dbReference type="EMBL" id="API85850.1"/>
    </source>
</evidence>
<protein>
    <submittedName>
        <fullName evidence="1">Uncharacterized protein</fullName>
    </submittedName>
</protein>
<dbReference type="EMBL" id="CP016796">
    <property type="protein sequence ID" value="API85850.1"/>
    <property type="molecule type" value="Genomic_DNA"/>
</dbReference>
<gene>
    <name evidence="1" type="ORF">F7310_00095</name>
</gene>
<sequence>MLYKQIHILRNFFETKSRQDKNYIFSLDTFVDSDETSGILMVELDSIIEYIGINETIDNLVAGIKFLQYNFTYKKQLVNGYEKTFICIDYLNAYLVQILNYLHRNSLDDSKLISLIENLDNLILNTWDNDVLQIRKVFESLNITYKPEEYKYDGYLDSMTGLIKTFSSRV</sequence>
<name>A0A1L4BPS5_9GAMM</name>